<organism evidence="5 6">
    <name type="scientific">Ranatra chinensis</name>
    <dbReference type="NCBI Taxonomy" id="642074"/>
    <lineage>
        <taxon>Eukaryota</taxon>
        <taxon>Metazoa</taxon>
        <taxon>Ecdysozoa</taxon>
        <taxon>Arthropoda</taxon>
        <taxon>Hexapoda</taxon>
        <taxon>Insecta</taxon>
        <taxon>Pterygota</taxon>
        <taxon>Neoptera</taxon>
        <taxon>Paraneoptera</taxon>
        <taxon>Hemiptera</taxon>
        <taxon>Heteroptera</taxon>
        <taxon>Panheteroptera</taxon>
        <taxon>Nepomorpha</taxon>
        <taxon>Nepidae</taxon>
        <taxon>Ranatrinae</taxon>
        <taxon>Ranatra</taxon>
    </lineage>
</organism>
<proteinExistence type="inferred from homology"/>
<accession>A0ABD0YWA6</accession>
<comment type="similarity">
    <text evidence="1">Belongs to the protein kinase superfamily. STE Ser/Thr protein kinase family. STE20 subfamily.</text>
</comment>
<comment type="caution">
    <text evidence="5">The sequence shown here is derived from an EMBL/GenBank/DDBJ whole genome shotgun (WGS) entry which is preliminary data.</text>
</comment>
<dbReference type="InterPro" id="IPR011009">
    <property type="entry name" value="Kinase-like_dom_sf"/>
</dbReference>
<name>A0ABD0YWA6_9HEMI</name>
<evidence type="ECO:0000259" key="4">
    <source>
        <dbReference type="PROSITE" id="PS50011"/>
    </source>
</evidence>
<dbReference type="Pfam" id="PF00069">
    <property type="entry name" value="Pkinase"/>
    <property type="match status" value="1"/>
</dbReference>
<evidence type="ECO:0000256" key="1">
    <source>
        <dbReference type="ARBA" id="ARBA00008874"/>
    </source>
</evidence>
<dbReference type="InterPro" id="IPR000719">
    <property type="entry name" value="Prot_kinase_dom"/>
</dbReference>
<evidence type="ECO:0000256" key="2">
    <source>
        <dbReference type="ARBA" id="ARBA00022741"/>
    </source>
</evidence>
<dbReference type="PANTHER" id="PTHR48012">
    <property type="entry name" value="STERILE20-LIKE KINASE, ISOFORM B-RELATED"/>
    <property type="match status" value="1"/>
</dbReference>
<dbReference type="PROSITE" id="PS00108">
    <property type="entry name" value="PROTEIN_KINASE_ST"/>
    <property type="match status" value="1"/>
</dbReference>
<dbReference type="AlphaFoldDB" id="A0ABD0YWA6"/>
<dbReference type="GO" id="GO:0005524">
    <property type="term" value="F:ATP binding"/>
    <property type="evidence" value="ECO:0007669"/>
    <property type="project" value="UniProtKB-KW"/>
</dbReference>
<dbReference type="PROSITE" id="PS50011">
    <property type="entry name" value="PROTEIN_KINASE_DOM"/>
    <property type="match status" value="1"/>
</dbReference>
<protein>
    <recommendedName>
        <fullName evidence="4">Protein kinase domain-containing protein</fullName>
    </recommendedName>
</protein>
<feature type="domain" description="Protein kinase" evidence="4">
    <location>
        <begin position="1"/>
        <end position="256"/>
    </location>
</feature>
<keyword evidence="2" id="KW-0547">Nucleotide-binding</keyword>
<dbReference type="EMBL" id="JBFDAA010000001">
    <property type="protein sequence ID" value="KAL1140235.1"/>
    <property type="molecule type" value="Genomic_DNA"/>
</dbReference>
<dbReference type="Proteomes" id="UP001558652">
    <property type="component" value="Unassembled WGS sequence"/>
</dbReference>
<reference evidence="5 6" key="1">
    <citation type="submission" date="2024-07" db="EMBL/GenBank/DDBJ databases">
        <title>Chromosome-level genome assembly of the water stick insect Ranatra chinensis (Heteroptera: Nepidae).</title>
        <authorList>
            <person name="Liu X."/>
        </authorList>
    </citation>
    <scope>NUCLEOTIDE SEQUENCE [LARGE SCALE GENOMIC DNA]</scope>
    <source>
        <strain evidence="5">Cailab_2021Rc</strain>
        <tissue evidence="5">Muscle</tissue>
    </source>
</reference>
<evidence type="ECO:0000256" key="3">
    <source>
        <dbReference type="ARBA" id="ARBA00022840"/>
    </source>
</evidence>
<dbReference type="SUPFAM" id="SSF56112">
    <property type="entry name" value="Protein kinase-like (PK-like)"/>
    <property type="match status" value="1"/>
</dbReference>
<evidence type="ECO:0000313" key="5">
    <source>
        <dbReference type="EMBL" id="KAL1140235.1"/>
    </source>
</evidence>
<keyword evidence="6" id="KW-1185">Reference proteome</keyword>
<dbReference type="InterPro" id="IPR050629">
    <property type="entry name" value="STE20/SPS1-PAK"/>
</dbReference>
<dbReference type="Gene3D" id="1.10.510.10">
    <property type="entry name" value="Transferase(Phosphotransferase) domain 1"/>
    <property type="match status" value="1"/>
</dbReference>
<keyword evidence="3" id="KW-0067">ATP-binding</keyword>
<dbReference type="SMART" id="SM00220">
    <property type="entry name" value="S_TKc"/>
    <property type="match status" value="1"/>
</dbReference>
<sequence>MIIFSGVSVYHLSPKEGNGRSPWAIKKPNGTRYADRIKREAEIMKSLHHPNIIGFRGVMKTEDQRDVLAMEQCTQSLGDIIESRNELGKGPFEPRVIYTVILGVAKALDYLHSRKILHGDIKSYNILIKDDFELVKLCDFGASLELGEDMTAPLEAYTGTMCWNAPETFADGPITPKCDIFSLGLTIWEMLALVPPHSSMDPSMNEDSLLMSEESFTSCNSSFDAKLGKFIYNDINYTCIANRRPFGSMFLEAQTLQILNKLMSEGLQDILSQKGGKLHVPISVVSCFLLW</sequence>
<evidence type="ECO:0000313" key="6">
    <source>
        <dbReference type="Proteomes" id="UP001558652"/>
    </source>
</evidence>
<gene>
    <name evidence="5" type="ORF">AAG570_000167</name>
</gene>
<dbReference type="InterPro" id="IPR008271">
    <property type="entry name" value="Ser/Thr_kinase_AS"/>
</dbReference>